<protein>
    <submittedName>
        <fullName evidence="1">Uncharacterized protein</fullName>
    </submittedName>
</protein>
<dbReference type="Proteomes" id="UP000010471">
    <property type="component" value="Chromosome"/>
</dbReference>
<evidence type="ECO:0000313" key="1">
    <source>
        <dbReference type="EMBL" id="AFZ20192.1"/>
    </source>
</evidence>
<dbReference type="AlphaFoldDB" id="K9WKZ6"/>
<evidence type="ECO:0000313" key="2">
    <source>
        <dbReference type="Proteomes" id="UP000010471"/>
    </source>
</evidence>
<dbReference type="RefSeq" id="WP_015184328.1">
    <property type="nucleotide sequence ID" value="NC_019738.1"/>
</dbReference>
<accession>K9WKZ6</accession>
<dbReference type="OrthoDB" id="5716706at2"/>
<dbReference type="HOGENOM" id="CLU_598420_0_0_3"/>
<dbReference type="eggNOG" id="COG0518">
    <property type="taxonomic scope" value="Bacteria"/>
</dbReference>
<organism evidence="1 2">
    <name type="scientific">Allocoleopsis franciscana PCC 7113</name>
    <dbReference type="NCBI Taxonomy" id="1173027"/>
    <lineage>
        <taxon>Bacteria</taxon>
        <taxon>Bacillati</taxon>
        <taxon>Cyanobacteriota</taxon>
        <taxon>Cyanophyceae</taxon>
        <taxon>Coleofasciculales</taxon>
        <taxon>Coleofasciculaceae</taxon>
        <taxon>Allocoleopsis</taxon>
        <taxon>Allocoleopsis franciscana</taxon>
    </lineage>
</organism>
<keyword evidence="2" id="KW-1185">Reference proteome</keyword>
<dbReference type="KEGG" id="mic:Mic7113_4505"/>
<sequence>MVNLNLSPTSLTSTPWRLHPGYLSEGGSNFESVHILLGRFLADRHSADPLADRSLLEENSTFEWGKGKPLEKVIDSQADFEFLMKHPRLFRNAIAVIEPWEHVGYNPLGEHVRASINVAYIAQKIADCDSILFPLWSSGLLDPELIIPIISSSLAVVVEGGDPSVRDASSFAGGNCSLAELHQFVEALLLSRSPTSAPAIFICLGHQLAAQAHIRLIQKAVQQVCSLAALPRDSQGRALKALQTVCQRIAEVGNSLQVQKKNGHLVAQSWNDPEFAVGPNESKEVGGRQLLHYCSPDSEKSGIPQELITAHEVTADEFEGVIDTSIEYEHELNIAMFHSDEVNEEAILFANWAYRLLHDTIIPHRHLLAGSSLAWLMQLPYALEILCSTAHDGDVLTECSATCINYKDFESKVIRRSFTSQFHPELLANLRVVGHRQPPSYAQLKIDDGARLFARLLYAGMQE</sequence>
<dbReference type="EMBL" id="CP003630">
    <property type="protein sequence ID" value="AFZ20192.1"/>
    <property type="molecule type" value="Genomic_DNA"/>
</dbReference>
<name>K9WKZ6_9CYAN</name>
<dbReference type="STRING" id="1173027.Mic7113_4505"/>
<proteinExistence type="predicted"/>
<reference evidence="1 2" key="1">
    <citation type="submission" date="2012-06" db="EMBL/GenBank/DDBJ databases">
        <title>Finished chromosome of genome of Microcoleus sp. PCC 7113.</title>
        <authorList>
            <consortium name="US DOE Joint Genome Institute"/>
            <person name="Gugger M."/>
            <person name="Coursin T."/>
            <person name="Rippka R."/>
            <person name="Tandeau De Marsac N."/>
            <person name="Huntemann M."/>
            <person name="Wei C.-L."/>
            <person name="Han J."/>
            <person name="Detter J.C."/>
            <person name="Han C."/>
            <person name="Tapia R."/>
            <person name="Chen A."/>
            <person name="Kyrpides N."/>
            <person name="Mavromatis K."/>
            <person name="Markowitz V."/>
            <person name="Szeto E."/>
            <person name="Ivanova N."/>
            <person name="Pagani I."/>
            <person name="Pati A."/>
            <person name="Goodwin L."/>
            <person name="Nordberg H.P."/>
            <person name="Cantor M.N."/>
            <person name="Hua S.X."/>
            <person name="Woyke T."/>
            <person name="Kerfeld C.A."/>
        </authorList>
    </citation>
    <scope>NUCLEOTIDE SEQUENCE [LARGE SCALE GENOMIC DNA]</scope>
    <source>
        <strain evidence="1 2">PCC 7113</strain>
    </source>
</reference>
<gene>
    <name evidence="1" type="ORF">Mic7113_4505</name>
</gene>